<dbReference type="EMBL" id="FP929138">
    <property type="protein sequence ID" value="CBY00505.1"/>
    <property type="molecule type" value="Genomic_DNA"/>
</dbReference>
<organism evidence="2">
    <name type="scientific">Leptosphaeria maculans (strain JN3 / isolate v23.1.3 / race Av1-4-5-6-7-8)</name>
    <name type="common">Blackleg fungus</name>
    <name type="synonym">Phoma lingam</name>
    <dbReference type="NCBI Taxonomy" id="985895"/>
    <lineage>
        <taxon>Eukaryota</taxon>
        <taxon>Fungi</taxon>
        <taxon>Dikarya</taxon>
        <taxon>Ascomycota</taxon>
        <taxon>Pezizomycotina</taxon>
        <taxon>Dothideomycetes</taxon>
        <taxon>Pleosporomycetidae</taxon>
        <taxon>Pleosporales</taxon>
        <taxon>Pleosporineae</taxon>
        <taxon>Leptosphaeriaceae</taxon>
        <taxon>Plenodomus</taxon>
        <taxon>Plenodomus lingam/Leptosphaeria maculans species complex</taxon>
    </lineage>
</organism>
<evidence type="ECO:0000313" key="2">
    <source>
        <dbReference type="Proteomes" id="UP000002668"/>
    </source>
</evidence>
<accession>E5AA14</accession>
<dbReference type="AlphaFoldDB" id="E5AA14"/>
<proteinExistence type="predicted"/>
<evidence type="ECO:0000313" key="1">
    <source>
        <dbReference type="EMBL" id="CBY00505.1"/>
    </source>
</evidence>
<dbReference type="InParanoid" id="E5AA14"/>
<reference evidence="2" key="1">
    <citation type="journal article" date="2011" name="Nat. Commun.">
        <title>Effector diversification within compartments of the Leptosphaeria maculans genome affected by Repeat-Induced Point mutations.</title>
        <authorList>
            <person name="Rouxel T."/>
            <person name="Grandaubert J."/>
            <person name="Hane J.K."/>
            <person name="Hoede C."/>
            <person name="van de Wouw A.P."/>
            <person name="Couloux A."/>
            <person name="Dominguez V."/>
            <person name="Anthouard V."/>
            <person name="Bally P."/>
            <person name="Bourras S."/>
            <person name="Cozijnsen A.J."/>
            <person name="Ciuffetti L.M."/>
            <person name="Degrave A."/>
            <person name="Dilmaghani A."/>
            <person name="Duret L."/>
            <person name="Fudal I."/>
            <person name="Goodwin S.B."/>
            <person name="Gout L."/>
            <person name="Glaser N."/>
            <person name="Linglin J."/>
            <person name="Kema G.H.J."/>
            <person name="Lapalu N."/>
            <person name="Lawrence C.B."/>
            <person name="May K."/>
            <person name="Meyer M."/>
            <person name="Ollivier B."/>
            <person name="Poulain J."/>
            <person name="Schoch C.L."/>
            <person name="Simon A."/>
            <person name="Spatafora J.W."/>
            <person name="Stachowiak A."/>
            <person name="Turgeon B.G."/>
            <person name="Tyler B.M."/>
            <person name="Vincent D."/>
            <person name="Weissenbach J."/>
            <person name="Amselem J."/>
            <person name="Quesneville H."/>
            <person name="Oliver R.P."/>
            <person name="Wincker P."/>
            <person name="Balesdent M.-H."/>
            <person name="Howlett B.J."/>
        </authorList>
    </citation>
    <scope>NUCLEOTIDE SEQUENCE [LARGE SCALE GENOMIC DNA]</scope>
    <source>
        <strain evidence="2">JN3 / isolate v23.1.3 / race Av1-4-5-6-7-8</strain>
    </source>
</reference>
<dbReference type="HOGENOM" id="CLU_3125379_0_0_1"/>
<keyword evidence="2" id="KW-1185">Reference proteome</keyword>
<dbReference type="Proteomes" id="UP000002668">
    <property type="component" value="Genome"/>
</dbReference>
<name>E5AA14_LEPMJ</name>
<gene>
    <name evidence="1" type="ORF">LEMA_uP016350.1</name>
</gene>
<protein>
    <submittedName>
        <fullName evidence="1">Predicted protein</fullName>
    </submittedName>
</protein>
<dbReference type="VEuPathDB" id="FungiDB:LEMA_uP016350.1"/>
<sequence>MVMDTVSIASTTSKRKACKSLRRAQWDCEQKAEDGGKRRQVKTELSCQLS</sequence>